<keyword evidence="3" id="KW-1185">Reference proteome</keyword>
<name>A0ABQ1HPN9_9FLAO</name>
<dbReference type="RefSeq" id="WP_188495037.1">
    <property type="nucleotide sequence ID" value="NZ_BMGA01000008.1"/>
</dbReference>
<evidence type="ECO:0000256" key="1">
    <source>
        <dbReference type="SAM" id="SignalP"/>
    </source>
</evidence>
<feature type="signal peptide" evidence="1">
    <location>
        <begin position="1"/>
        <end position="25"/>
    </location>
</feature>
<evidence type="ECO:0000313" key="2">
    <source>
        <dbReference type="EMBL" id="GGA85486.1"/>
    </source>
</evidence>
<sequence length="319" mass="35735">MKLKKSILSLSIIAACLFISCSNNSSTETEIITDDFSYTTVNDNGEIYTIGNKSGKITFSTKFNGLTATPINLNTICSNSTSIFTIEHKSPLDKLYIFDKNSKTTSSVTLSYPEKITGFEPMLYVLEWNESKKLLYGIIASDPYSETNNINYFVTINPTTHEVSYNDISFSQKKIYSSFTIGTKLYCASYTDHLFEINPDANTATAIPLNDTKIPLIHTIAYSNTIAYGLKINASYLFNPISINTTNNTYTDLSLNESYKTANYYGKGFIDKTNNQYINLSYNNDNQLGVLKYNILTQTSDFIPLTSTNSFNTNTIIIE</sequence>
<dbReference type="PROSITE" id="PS51257">
    <property type="entry name" value="PROKAR_LIPOPROTEIN"/>
    <property type="match status" value="1"/>
</dbReference>
<dbReference type="Proteomes" id="UP000658793">
    <property type="component" value="Unassembled WGS sequence"/>
</dbReference>
<accession>A0ABQ1HPN9</accession>
<evidence type="ECO:0000313" key="3">
    <source>
        <dbReference type="Proteomes" id="UP000658793"/>
    </source>
</evidence>
<reference evidence="3" key="1">
    <citation type="journal article" date="2019" name="Int. J. Syst. Evol. Microbiol.">
        <title>The Global Catalogue of Microorganisms (GCM) 10K type strain sequencing project: providing services to taxonomists for standard genome sequencing and annotation.</title>
        <authorList>
            <consortium name="The Broad Institute Genomics Platform"/>
            <consortium name="The Broad Institute Genome Sequencing Center for Infectious Disease"/>
            <person name="Wu L."/>
            <person name="Ma J."/>
        </authorList>
    </citation>
    <scope>NUCLEOTIDE SEQUENCE [LARGE SCALE GENOMIC DNA]</scope>
    <source>
        <strain evidence="3">CGMCC 1.12811</strain>
    </source>
</reference>
<keyword evidence="1" id="KW-0732">Signal</keyword>
<organism evidence="2 3">
    <name type="scientific">Flavobacterium palustre</name>
    <dbReference type="NCBI Taxonomy" id="1476463"/>
    <lineage>
        <taxon>Bacteria</taxon>
        <taxon>Pseudomonadati</taxon>
        <taxon>Bacteroidota</taxon>
        <taxon>Flavobacteriia</taxon>
        <taxon>Flavobacteriales</taxon>
        <taxon>Flavobacteriaceae</taxon>
        <taxon>Flavobacterium</taxon>
    </lineage>
</organism>
<dbReference type="EMBL" id="BMGA01000008">
    <property type="protein sequence ID" value="GGA85486.1"/>
    <property type="molecule type" value="Genomic_DNA"/>
</dbReference>
<feature type="chain" id="PRO_5046536027" description="Lipoprotein" evidence="1">
    <location>
        <begin position="26"/>
        <end position="319"/>
    </location>
</feature>
<evidence type="ECO:0008006" key="4">
    <source>
        <dbReference type="Google" id="ProtNLM"/>
    </source>
</evidence>
<gene>
    <name evidence="2" type="ORF">GCM10008015_27780</name>
</gene>
<comment type="caution">
    <text evidence="2">The sequence shown here is derived from an EMBL/GenBank/DDBJ whole genome shotgun (WGS) entry which is preliminary data.</text>
</comment>
<protein>
    <recommendedName>
        <fullName evidence="4">Lipoprotein</fullName>
    </recommendedName>
</protein>
<proteinExistence type="predicted"/>